<evidence type="ECO:0000256" key="1">
    <source>
        <dbReference type="ARBA" id="ARBA00003521"/>
    </source>
</evidence>
<evidence type="ECO:0000256" key="6">
    <source>
        <dbReference type="ARBA" id="ARBA00052868"/>
    </source>
</evidence>
<dbReference type="GO" id="GO:0046353">
    <property type="term" value="F:aminoglycoside 3-N-acetyltransferase activity"/>
    <property type="evidence" value="ECO:0007669"/>
    <property type="project" value="UniProtKB-EC"/>
</dbReference>
<proteinExistence type="inferred from homology"/>
<keyword evidence="5 7" id="KW-0012">Acyltransferase</keyword>
<dbReference type="InterPro" id="IPR028345">
    <property type="entry name" value="Antibiotic_NAT-like"/>
</dbReference>
<evidence type="ECO:0000256" key="2">
    <source>
        <dbReference type="ARBA" id="ARBA00006383"/>
    </source>
</evidence>
<dbReference type="PANTHER" id="PTHR11104">
    <property type="entry name" value="AMINOGLYCOSIDE N3-ACETYLTRANSFERASE"/>
    <property type="match status" value="1"/>
</dbReference>
<sequence>MVAVGPLAETLTEPHELGHALGEGSPVERFVRLGGKALLLGAPLNSVTALHYAEAVADIPNKRWVTYEMPMLGRNGEVAWKTASEYDSNGILDCFAIEGKPDAVETIANAYVKLGRHREGVVGFAQCYLFDAQDIVTFGVTYLEKHFGATPIVPAHEAAQRSCEPSG</sequence>
<organism evidence="8">
    <name type="scientific">Providencia rettgeri</name>
    <dbReference type="NCBI Taxonomy" id="587"/>
    <lineage>
        <taxon>Bacteria</taxon>
        <taxon>Pseudomonadati</taxon>
        <taxon>Pseudomonadota</taxon>
        <taxon>Gammaproteobacteria</taxon>
        <taxon>Enterobacterales</taxon>
        <taxon>Morganellaceae</taxon>
        <taxon>Providencia</taxon>
    </lineage>
</organism>
<evidence type="ECO:0000256" key="3">
    <source>
        <dbReference type="ARBA" id="ARBA00012882"/>
    </source>
</evidence>
<geneLocation type="plasmid" evidence="8">
    <name>p16Pre36-1</name>
</geneLocation>
<dbReference type="GO" id="GO:0046677">
    <property type="term" value="P:response to antibiotic"/>
    <property type="evidence" value="ECO:0007669"/>
    <property type="project" value="UniProtKB-KW"/>
</dbReference>
<dbReference type="Pfam" id="PF02522">
    <property type="entry name" value="Antibiotic_NAT"/>
    <property type="match status" value="1"/>
</dbReference>
<dbReference type="PANTHER" id="PTHR11104:SF0">
    <property type="entry name" value="SPBETA PROPHAGE-DERIVED AMINOGLYCOSIDE N(3')-ACETYLTRANSFERASE-LIKE PROTEIN YOKD"/>
    <property type="match status" value="1"/>
</dbReference>
<reference evidence="8" key="1">
    <citation type="journal article" date="2017" name="Genome Biol. Evol.">
        <title>Genomic Epidemiology of NDM-1-Encoding Plasmids in Latin American Clinical Isolates Reveals Insights into the Evolution of Multidrug Resistance.</title>
        <authorList>
            <person name="Marquez-Ortiz R.A."/>
            <person name="Haggerty L."/>
            <person name="Olarte N."/>
            <person name="Duarte C."/>
            <person name="Garza-Ramos U."/>
            <person name="Silva-Sanchez J."/>
            <person name="Castro B.E."/>
            <person name="Sim E.M."/>
            <person name="Beltran M."/>
            <person name="Moncada M.V."/>
            <person name="Valderrama A."/>
            <person name="Castellanos J.E."/>
            <person name="Charles I.G."/>
            <person name="Vanegas N."/>
            <person name="Escobar-Perez J."/>
            <person name="Petty N.K."/>
        </authorList>
    </citation>
    <scope>NUCLEOTIDE SEQUENCE</scope>
    <source>
        <strain evidence="8">16pre36</strain>
        <plasmid evidence="8">p16Pre36-1</plasmid>
    </source>
</reference>
<comment type="catalytic activity">
    <reaction evidence="6 7">
        <text>a 2-deoxystreptamine antibiotic + acetyl-CoA = an N(3)-acetyl-2-deoxystreptamine antibiotic + CoA + H(+)</text>
        <dbReference type="Rhea" id="RHEA:12665"/>
        <dbReference type="ChEBI" id="CHEBI:15378"/>
        <dbReference type="ChEBI" id="CHEBI:57287"/>
        <dbReference type="ChEBI" id="CHEBI:57288"/>
        <dbReference type="ChEBI" id="CHEBI:57921"/>
        <dbReference type="ChEBI" id="CHEBI:77452"/>
        <dbReference type="EC" id="2.3.1.81"/>
    </reaction>
</comment>
<dbReference type="EMBL" id="KX832926">
    <property type="protein sequence ID" value="ARV75753.1"/>
    <property type="molecule type" value="Genomic_DNA"/>
</dbReference>
<comment type="similarity">
    <text evidence="2 7">Belongs to the antibiotic N-acetyltransferase family.</text>
</comment>
<evidence type="ECO:0000256" key="7">
    <source>
        <dbReference type="RuleBase" id="RU365031"/>
    </source>
</evidence>
<dbReference type="EC" id="2.3.1.-" evidence="7"/>
<dbReference type="InterPro" id="IPR003679">
    <property type="entry name" value="Amioglycoside_AcTrfase"/>
</dbReference>
<keyword evidence="7" id="KW-0046">Antibiotic resistance</keyword>
<accession>A0A220DHK8</accession>
<keyword evidence="4 7" id="KW-0808">Transferase</keyword>
<evidence type="ECO:0000256" key="5">
    <source>
        <dbReference type="ARBA" id="ARBA00023315"/>
    </source>
</evidence>
<evidence type="ECO:0000256" key="4">
    <source>
        <dbReference type="ARBA" id="ARBA00022679"/>
    </source>
</evidence>
<gene>
    <name evidence="8" type="ORF">PRE36P2_0190</name>
</gene>
<evidence type="ECO:0000313" key="8">
    <source>
        <dbReference type="EMBL" id="ARV75753.1"/>
    </source>
</evidence>
<comment type="function">
    <text evidence="1">Resistance to antibiotics containing the 2-deoxy-streptamine ring including gentamicin, kanamycin, tobramycin, neomycin and apramycin.</text>
</comment>
<dbReference type="AlphaFoldDB" id="A0A220DHK8"/>
<keyword evidence="8" id="KW-0614">Plasmid</keyword>
<dbReference type="SUPFAM" id="SSF110710">
    <property type="entry name" value="TTHA0583/YokD-like"/>
    <property type="match status" value="1"/>
</dbReference>
<protein>
    <recommendedName>
        <fullName evidence="3 7">Aminoglycoside N(3)-acetyltransferase</fullName>
        <ecNumber evidence="7">2.3.1.-</ecNumber>
    </recommendedName>
</protein>
<name>A0A220DHK8_PRORE</name>